<evidence type="ECO:0000259" key="6">
    <source>
        <dbReference type="Pfam" id="PF00535"/>
    </source>
</evidence>
<evidence type="ECO:0000313" key="7">
    <source>
        <dbReference type="EMBL" id="SFT56721.1"/>
    </source>
</evidence>
<evidence type="ECO:0000256" key="3">
    <source>
        <dbReference type="ARBA" id="ARBA00022676"/>
    </source>
</evidence>
<keyword evidence="2" id="KW-1003">Cell membrane</keyword>
<dbReference type="EMBL" id="FPBD01000002">
    <property type="protein sequence ID" value="SFT56721.1"/>
    <property type="molecule type" value="Genomic_DNA"/>
</dbReference>
<comment type="subcellular location">
    <subcellularLocation>
        <location evidence="1">Cell membrane</location>
    </subcellularLocation>
</comment>
<dbReference type="GO" id="GO:0005886">
    <property type="term" value="C:plasma membrane"/>
    <property type="evidence" value="ECO:0007669"/>
    <property type="project" value="UniProtKB-SubCell"/>
</dbReference>
<dbReference type="PANTHER" id="PTHR43646:SF2">
    <property type="entry name" value="GLYCOSYLTRANSFERASE 2-LIKE DOMAIN-CONTAINING PROTEIN"/>
    <property type="match status" value="1"/>
</dbReference>
<evidence type="ECO:0000256" key="5">
    <source>
        <dbReference type="ARBA" id="ARBA00023136"/>
    </source>
</evidence>
<dbReference type="InterPro" id="IPR029044">
    <property type="entry name" value="Nucleotide-diphossugar_trans"/>
</dbReference>
<dbReference type="Pfam" id="PF00535">
    <property type="entry name" value="Glycos_transf_2"/>
    <property type="match status" value="1"/>
</dbReference>
<feature type="domain" description="Glycosyltransferase 2-like" evidence="6">
    <location>
        <begin position="26"/>
        <end position="122"/>
    </location>
</feature>
<dbReference type="SUPFAM" id="SSF53448">
    <property type="entry name" value="Nucleotide-diphospho-sugar transferases"/>
    <property type="match status" value="1"/>
</dbReference>
<evidence type="ECO:0000313" key="8">
    <source>
        <dbReference type="Proteomes" id="UP000183371"/>
    </source>
</evidence>
<organism evidence="7 8">
    <name type="scientific">Pseudovibrio denitrificans</name>
    <dbReference type="NCBI Taxonomy" id="258256"/>
    <lineage>
        <taxon>Bacteria</taxon>
        <taxon>Pseudomonadati</taxon>
        <taxon>Pseudomonadota</taxon>
        <taxon>Alphaproteobacteria</taxon>
        <taxon>Hyphomicrobiales</taxon>
        <taxon>Stappiaceae</taxon>
        <taxon>Pseudovibrio</taxon>
    </lineage>
</organism>
<dbReference type="InterPro" id="IPR001173">
    <property type="entry name" value="Glyco_trans_2-like"/>
</dbReference>
<keyword evidence="5" id="KW-0472">Membrane</keyword>
<sequence length="265" mass="30377">MLFSLTAQTNAQKGMEGTLMTTIDLSIVIITLNEEHNLPRLLADLTLQTWQNFEIIHVDSASTDNTVRLSQRHAKNFEHYRIVQMEKRGVSLGRNTGATQAKGRRILFLDADTRLPPNFLAESMWELEYRSLDIGIVLKSSYRLPAKQVIGYELMNLGITLSRRFFPTAVGACLFSTPQTHEAIGGFDEKLKLCEDCNYVLKAQKTGRFSGQIIKPRFMFNPRRLNQDGILRTGWTYLKANLLRFFKGELYKNEVPYEFGHYSNT</sequence>
<evidence type="ECO:0000256" key="4">
    <source>
        <dbReference type="ARBA" id="ARBA00022679"/>
    </source>
</evidence>
<dbReference type="Proteomes" id="UP000183371">
    <property type="component" value="Unassembled WGS sequence"/>
</dbReference>
<evidence type="ECO:0000256" key="1">
    <source>
        <dbReference type="ARBA" id="ARBA00004236"/>
    </source>
</evidence>
<accession>A0A1I6Z2T3</accession>
<proteinExistence type="predicted"/>
<dbReference type="PANTHER" id="PTHR43646">
    <property type="entry name" value="GLYCOSYLTRANSFERASE"/>
    <property type="match status" value="1"/>
</dbReference>
<keyword evidence="4" id="KW-0808">Transferase</keyword>
<reference evidence="8" key="1">
    <citation type="submission" date="2016-10" db="EMBL/GenBank/DDBJ databases">
        <authorList>
            <person name="Varghese N."/>
            <person name="Submissions S."/>
        </authorList>
    </citation>
    <scope>NUCLEOTIDE SEQUENCE [LARGE SCALE GENOMIC DNA]</scope>
    <source>
        <strain evidence="8">DSM 17465</strain>
    </source>
</reference>
<name>A0A1I6Z2T3_9HYPH</name>
<dbReference type="GO" id="GO:0016757">
    <property type="term" value="F:glycosyltransferase activity"/>
    <property type="evidence" value="ECO:0007669"/>
    <property type="project" value="UniProtKB-KW"/>
</dbReference>
<keyword evidence="3" id="KW-0328">Glycosyltransferase</keyword>
<dbReference type="AlphaFoldDB" id="A0A1I6Z2T3"/>
<evidence type="ECO:0000256" key="2">
    <source>
        <dbReference type="ARBA" id="ARBA00022475"/>
    </source>
</evidence>
<gene>
    <name evidence="7" type="ORF">SAMN05444141_1023</name>
</gene>
<keyword evidence="8" id="KW-1185">Reference proteome</keyword>
<dbReference type="Gene3D" id="3.90.550.10">
    <property type="entry name" value="Spore Coat Polysaccharide Biosynthesis Protein SpsA, Chain A"/>
    <property type="match status" value="1"/>
</dbReference>
<protein>
    <recommendedName>
        <fullName evidence="6">Glycosyltransferase 2-like domain-containing protein</fullName>
    </recommendedName>
</protein>